<accession>A0A1W1XRL1</accession>
<protein>
    <recommendedName>
        <fullName evidence="1">UPF0597 protein SAMN02745134_02894</fullName>
    </recommendedName>
</protein>
<dbReference type="AlphaFoldDB" id="A0A1W1XRL1"/>
<dbReference type="HAMAP" id="MF_01845">
    <property type="entry name" value="UPF0597"/>
    <property type="match status" value="1"/>
</dbReference>
<name>A0A1W1XRL1_9CLOT</name>
<dbReference type="PANTHER" id="PTHR30501">
    <property type="entry name" value="UPF0597 PROTEIN YHAM"/>
    <property type="match status" value="1"/>
</dbReference>
<dbReference type="InterPro" id="IPR005130">
    <property type="entry name" value="Ser_deHydtase-like_asu"/>
</dbReference>
<dbReference type="OrthoDB" id="41906at2"/>
<gene>
    <name evidence="3" type="ORF">SAMN02745134_02894</name>
</gene>
<evidence type="ECO:0000256" key="1">
    <source>
        <dbReference type="HAMAP-Rule" id="MF_01845"/>
    </source>
</evidence>
<reference evidence="3 4" key="1">
    <citation type="submission" date="2017-04" db="EMBL/GenBank/DDBJ databases">
        <authorList>
            <person name="Afonso C.L."/>
            <person name="Miller P.J."/>
            <person name="Scott M.A."/>
            <person name="Spackman E."/>
            <person name="Goraichik I."/>
            <person name="Dimitrov K.M."/>
            <person name="Suarez D.L."/>
            <person name="Swayne D.E."/>
        </authorList>
    </citation>
    <scope>NUCLEOTIDE SEQUENCE [LARGE SCALE GENOMIC DNA]</scope>
    <source>
        <strain evidence="3 4">DSM 12555</strain>
    </source>
</reference>
<keyword evidence="4" id="KW-1185">Reference proteome</keyword>
<evidence type="ECO:0000259" key="2">
    <source>
        <dbReference type="Pfam" id="PF03313"/>
    </source>
</evidence>
<dbReference type="Proteomes" id="UP000192468">
    <property type="component" value="Unassembled WGS sequence"/>
</dbReference>
<comment type="similarity">
    <text evidence="1">Belongs to the UPF0597 family.</text>
</comment>
<dbReference type="RefSeq" id="WP_084116692.1">
    <property type="nucleotide sequence ID" value="NZ_FWXH01000013.1"/>
</dbReference>
<dbReference type="PIRSF" id="PIRSF006054">
    <property type="entry name" value="UCP006054"/>
    <property type="match status" value="1"/>
</dbReference>
<dbReference type="GO" id="GO:0019450">
    <property type="term" value="P:L-cysteine catabolic process to pyruvate"/>
    <property type="evidence" value="ECO:0007669"/>
    <property type="project" value="TreeGrafter"/>
</dbReference>
<dbReference type="GO" id="GO:0080146">
    <property type="term" value="F:L-cysteine desulfhydrase activity"/>
    <property type="evidence" value="ECO:0007669"/>
    <property type="project" value="TreeGrafter"/>
</dbReference>
<evidence type="ECO:0000313" key="4">
    <source>
        <dbReference type="Proteomes" id="UP000192468"/>
    </source>
</evidence>
<feature type="domain" description="Serine dehydratase-like alpha subunit" evidence="2">
    <location>
        <begin position="85"/>
        <end position="417"/>
    </location>
</feature>
<proteinExistence type="inferred from homology"/>
<dbReference type="STRING" id="1121291.SAMN02745134_02894"/>
<dbReference type="Pfam" id="PF03313">
    <property type="entry name" value="SDH_alpha"/>
    <property type="match status" value="1"/>
</dbReference>
<dbReference type="EMBL" id="FWXH01000013">
    <property type="protein sequence ID" value="SMC26593.1"/>
    <property type="molecule type" value="Genomic_DNA"/>
</dbReference>
<organism evidence="3 4">
    <name type="scientific">Clostridium acidisoli DSM 12555</name>
    <dbReference type="NCBI Taxonomy" id="1121291"/>
    <lineage>
        <taxon>Bacteria</taxon>
        <taxon>Bacillati</taxon>
        <taxon>Bacillota</taxon>
        <taxon>Clostridia</taxon>
        <taxon>Eubacteriales</taxon>
        <taxon>Clostridiaceae</taxon>
        <taxon>Clostridium</taxon>
    </lineage>
</organism>
<evidence type="ECO:0000313" key="3">
    <source>
        <dbReference type="EMBL" id="SMC26593.1"/>
    </source>
</evidence>
<dbReference type="InterPro" id="IPR021144">
    <property type="entry name" value="UPF0597"/>
</dbReference>
<sequence>MYENIIELLKKEVVLALGCTEPAAVALATAKCKEVLGEMPESVEIFASTNILKNGMGVGIPGTGMVGLPIAAALGVIKGDSSKLLEVLSDVKKEDVDKAKLMLELGRVKVNLKDTKEKLYIEAICRSGKCFSRTIISGEHTSFVLIELNGEKIYSVDDKKKSSEKDKEYETLTIDKIYEFVNKVQIKDIEFLLQGAQINKKLSDEALNNKYGLAVGKNLYENIKSGRIQDSMEMHAKYTTSAAVDARMSGCILPVMTNTGSGNQGITVSLPVLAVAETSNTDKETLIRALALSNLVAIHIKSNLGRLSALCGCVVASTGACTGITYILGGKLPNIKYSIKNMIADISGMVCDGAKCGCALKVSTGVSSAIQAALLALNDVEVSQNDGIIDRDVEKTIKNLCELGTKGLSEADNVILNIMTCK</sequence>
<dbReference type="PANTHER" id="PTHR30501:SF2">
    <property type="entry name" value="UPF0597 PROTEIN YHAM"/>
    <property type="match status" value="1"/>
</dbReference>